<sequence>MTILEGYIHMARKIEVFSAGCLVCDLTVDYIKSAAVGCEVIVLNTHKHEVAQRAIDFGIRCLPAIVIDGKLADPCQMGGPAKAILHDYGLIKRKVL</sequence>
<proteinExistence type="predicted"/>
<organism evidence="2">
    <name type="scientific">hydrothermal vent metagenome</name>
    <dbReference type="NCBI Taxonomy" id="652676"/>
    <lineage>
        <taxon>unclassified sequences</taxon>
        <taxon>metagenomes</taxon>
        <taxon>ecological metagenomes</taxon>
    </lineage>
</organism>
<dbReference type="EMBL" id="UOGA01000301">
    <property type="protein sequence ID" value="VAX25502.1"/>
    <property type="molecule type" value="Genomic_DNA"/>
</dbReference>
<gene>
    <name evidence="2" type="ORF">MNBD_NITROSPINAE04-1443</name>
</gene>
<accession>A0A3B1CBE3</accession>
<protein>
    <recommendedName>
        <fullName evidence="1">Thioredoxin-like fold domain-containing protein</fullName>
    </recommendedName>
</protein>
<dbReference type="InterPro" id="IPR012336">
    <property type="entry name" value="Thioredoxin-like_fold"/>
</dbReference>
<evidence type="ECO:0000313" key="2">
    <source>
        <dbReference type="EMBL" id="VAX25502.1"/>
    </source>
</evidence>
<dbReference type="Pfam" id="PF13192">
    <property type="entry name" value="Thioredoxin_3"/>
    <property type="match status" value="1"/>
</dbReference>
<reference evidence="2" key="1">
    <citation type="submission" date="2018-06" db="EMBL/GenBank/DDBJ databases">
        <authorList>
            <person name="Zhirakovskaya E."/>
        </authorList>
    </citation>
    <scope>NUCLEOTIDE SEQUENCE</scope>
</reference>
<feature type="domain" description="Thioredoxin-like fold" evidence="1">
    <location>
        <begin position="13"/>
        <end position="71"/>
    </location>
</feature>
<dbReference type="SUPFAM" id="SSF52833">
    <property type="entry name" value="Thioredoxin-like"/>
    <property type="match status" value="1"/>
</dbReference>
<dbReference type="InterPro" id="IPR036249">
    <property type="entry name" value="Thioredoxin-like_sf"/>
</dbReference>
<dbReference type="AlphaFoldDB" id="A0A3B1CBE3"/>
<evidence type="ECO:0000259" key="1">
    <source>
        <dbReference type="Pfam" id="PF13192"/>
    </source>
</evidence>
<dbReference type="Gene3D" id="3.40.30.10">
    <property type="entry name" value="Glutaredoxin"/>
    <property type="match status" value="1"/>
</dbReference>
<name>A0A3B1CBE3_9ZZZZ</name>